<dbReference type="PANTHER" id="PTHR30543">
    <property type="entry name" value="CHROMATE REDUCTASE"/>
    <property type="match status" value="1"/>
</dbReference>
<dbReference type="InterPro" id="IPR050712">
    <property type="entry name" value="NAD(P)H-dep_reductase"/>
</dbReference>
<dbReference type="PANTHER" id="PTHR30543:SF21">
    <property type="entry name" value="NAD(P)H-DEPENDENT FMN REDUCTASE LOT6"/>
    <property type="match status" value="1"/>
</dbReference>
<reference evidence="2 3" key="1">
    <citation type="submission" date="2019-11" db="EMBL/GenBank/DDBJ databases">
        <title>FDA dAtabase for Regulatory Grade micrObial Sequences (FDA-ARGOS): Supporting development and validation of Infectious Disease Dx tests.</title>
        <authorList>
            <person name="Stonesifer R."/>
            <person name="Tallon L."/>
            <person name="Sadzewicz L."/>
            <person name="Vavikolanu K."/>
            <person name="Mehta A."/>
            <person name="Aluvathingal J."/>
            <person name="Nadendla S."/>
            <person name="Myers T."/>
            <person name="Yan Y."/>
            <person name="Sichtig H."/>
        </authorList>
    </citation>
    <scope>NUCLEOTIDE SEQUENCE [LARGE SCALE GENOMIC DNA]</scope>
    <source>
        <strain evidence="2 3">FDAARGOS_732</strain>
    </source>
</reference>
<dbReference type="GO" id="GO:0005829">
    <property type="term" value="C:cytosol"/>
    <property type="evidence" value="ECO:0007669"/>
    <property type="project" value="TreeGrafter"/>
</dbReference>
<dbReference type="EMBL" id="CP046315">
    <property type="protein sequence ID" value="QGS11600.1"/>
    <property type="molecule type" value="Genomic_DNA"/>
</dbReference>
<dbReference type="AlphaFoldDB" id="A0A857A7U8"/>
<evidence type="ECO:0000313" key="2">
    <source>
        <dbReference type="EMBL" id="QGS11600.1"/>
    </source>
</evidence>
<organism evidence="2 3">
    <name type="scientific">Schaalia odontolytica</name>
    <dbReference type="NCBI Taxonomy" id="1660"/>
    <lineage>
        <taxon>Bacteria</taxon>
        <taxon>Bacillati</taxon>
        <taxon>Actinomycetota</taxon>
        <taxon>Actinomycetes</taxon>
        <taxon>Actinomycetales</taxon>
        <taxon>Actinomycetaceae</taxon>
        <taxon>Schaalia</taxon>
    </lineage>
</organism>
<proteinExistence type="predicted"/>
<dbReference type="InterPro" id="IPR005025">
    <property type="entry name" value="FMN_Rdtase-like_dom"/>
</dbReference>
<protein>
    <submittedName>
        <fullName evidence="2">NADPH-dependent oxidoreductase</fullName>
    </submittedName>
</protein>
<sequence length="174" mass="19213">MTSVAIILGSVRPVRAGEQVVRWIEEQARQVDGVQTVFFDLRDYQLPLFAEEMPPSMQAPELPEAVRLRTNIEANDAVIFVTPEYNHSVPAALKNAIDYLPPATLKEKAVGLVGYSWHGAVKPLEHLREIVSILGAEVREQQVGINLGSDFRDGVFQPSDELNAQIRALLASLA</sequence>
<dbReference type="Pfam" id="PF03358">
    <property type="entry name" value="FMN_red"/>
    <property type="match status" value="1"/>
</dbReference>
<dbReference type="RefSeq" id="WP_003793884.1">
    <property type="nucleotide sequence ID" value="NZ_CP046315.1"/>
</dbReference>
<dbReference type="InterPro" id="IPR029039">
    <property type="entry name" value="Flavoprotein-like_sf"/>
</dbReference>
<evidence type="ECO:0000313" key="3">
    <source>
        <dbReference type="Proteomes" id="UP000424490"/>
    </source>
</evidence>
<dbReference type="GO" id="GO:0016491">
    <property type="term" value="F:oxidoreductase activity"/>
    <property type="evidence" value="ECO:0007669"/>
    <property type="project" value="InterPro"/>
</dbReference>
<dbReference type="GO" id="GO:0010181">
    <property type="term" value="F:FMN binding"/>
    <property type="evidence" value="ECO:0007669"/>
    <property type="project" value="TreeGrafter"/>
</dbReference>
<evidence type="ECO:0000259" key="1">
    <source>
        <dbReference type="Pfam" id="PF03358"/>
    </source>
</evidence>
<feature type="domain" description="NADPH-dependent FMN reductase-like" evidence="1">
    <location>
        <begin position="3"/>
        <end position="146"/>
    </location>
</feature>
<accession>A0A857A7U8</accession>
<dbReference type="Proteomes" id="UP000424490">
    <property type="component" value="Chromosome"/>
</dbReference>
<gene>
    <name evidence="2" type="ORF">FOC40_09410</name>
</gene>
<name>A0A857A7U8_9ACTO</name>
<dbReference type="SUPFAM" id="SSF52218">
    <property type="entry name" value="Flavoproteins"/>
    <property type="match status" value="1"/>
</dbReference>
<dbReference type="Gene3D" id="3.40.50.360">
    <property type="match status" value="1"/>
</dbReference>